<dbReference type="Gene3D" id="2.40.360.10">
    <property type="entry name" value="YmcC-like"/>
    <property type="match status" value="1"/>
</dbReference>
<accession>A0AAX3J1M7</accession>
<dbReference type="SUPFAM" id="SSF159270">
    <property type="entry name" value="YmcC-like"/>
    <property type="match status" value="1"/>
</dbReference>
<sequence>MPDSGKRATAESLTTVSDLPGNAVLLYRHANPASIGPLNITTRLCGYFYFGMTYQGHTVRQLPLLLACLLLQACTQTQKGLEQTLMLAVNGPDDVTVTDQQVNALPYASLYARLNEGPRIFVVLGYNEAGQQKWVTQDQAMLVTQHGRLVKTLGLPDNLISVSNLQQDPLADSLHLSNGASWTRIVQWTEQGNIRAGTVRSTFQRGTDEVLTVAGNRIACRVWHEQVSLDSSNREWENTFWIDNSSGDVVQAHQMLAADAFPVDTTILKPAKS</sequence>
<dbReference type="Pfam" id="PF11102">
    <property type="entry name" value="YjbF"/>
    <property type="match status" value="1"/>
</dbReference>
<evidence type="ECO:0000313" key="2">
    <source>
        <dbReference type="Proteomes" id="UP000433737"/>
    </source>
</evidence>
<organism evidence="1 2">
    <name type="scientific">Pantoea brenneri</name>
    <dbReference type="NCBI Taxonomy" id="472694"/>
    <lineage>
        <taxon>Bacteria</taxon>
        <taxon>Pseudomonadati</taxon>
        <taxon>Pseudomonadota</taxon>
        <taxon>Gammaproteobacteria</taxon>
        <taxon>Enterobacterales</taxon>
        <taxon>Erwiniaceae</taxon>
        <taxon>Pantoea</taxon>
    </lineage>
</organism>
<dbReference type="InterPro" id="IPR021308">
    <property type="entry name" value="GfcB"/>
</dbReference>
<gene>
    <name evidence="1" type="ORF">PANT111_130136</name>
</gene>
<proteinExistence type="predicted"/>
<dbReference type="AlphaFoldDB" id="A0AAX3J1M7"/>
<keyword evidence="1" id="KW-0449">Lipoprotein</keyword>
<dbReference type="EMBL" id="CABWMH010000005">
    <property type="protein sequence ID" value="VXB24333.1"/>
    <property type="molecule type" value="Genomic_DNA"/>
</dbReference>
<comment type="caution">
    <text evidence="1">The sequence shown here is derived from an EMBL/GenBank/DDBJ whole genome shotgun (WGS) entry which is preliminary data.</text>
</comment>
<name>A0AAX3J1M7_9GAMM</name>
<dbReference type="InterPro" id="IPR023373">
    <property type="entry name" value="YmcC_sf"/>
</dbReference>
<protein>
    <submittedName>
        <fullName evidence="1">Group 4 capsule polysaccharide lipoprotein gfcB, YjbF</fullName>
    </submittedName>
</protein>
<dbReference type="Proteomes" id="UP000433737">
    <property type="component" value="Unassembled WGS sequence"/>
</dbReference>
<reference evidence="1 2" key="1">
    <citation type="submission" date="2019-10" db="EMBL/GenBank/DDBJ databases">
        <authorList>
            <person name="Karimi E."/>
        </authorList>
    </citation>
    <scope>NUCLEOTIDE SEQUENCE [LARGE SCALE GENOMIC DNA]</scope>
    <source>
        <strain evidence="1">Pantoea sp. 111</strain>
    </source>
</reference>
<evidence type="ECO:0000313" key="1">
    <source>
        <dbReference type="EMBL" id="VXB24333.1"/>
    </source>
</evidence>